<dbReference type="AlphaFoldDB" id="A0A084IN48"/>
<reference evidence="2 3" key="1">
    <citation type="submission" date="2013-03" db="EMBL/GenBank/DDBJ databases">
        <title>Salinisphaera hydrothermalis C41B8 Genome Sequencing.</title>
        <authorList>
            <person name="Li C."/>
            <person name="Lai Q."/>
            <person name="Shao Z."/>
        </authorList>
    </citation>
    <scope>NUCLEOTIDE SEQUENCE [LARGE SCALE GENOMIC DNA]</scope>
    <source>
        <strain evidence="2 3">C41B8</strain>
    </source>
</reference>
<dbReference type="eggNOG" id="COG0428">
    <property type="taxonomic scope" value="Bacteria"/>
</dbReference>
<evidence type="ECO:0000313" key="3">
    <source>
        <dbReference type="Proteomes" id="UP000028302"/>
    </source>
</evidence>
<feature type="transmembrane region" description="Helical" evidence="1">
    <location>
        <begin position="81"/>
        <end position="101"/>
    </location>
</feature>
<gene>
    <name evidence="2" type="ORF">C41B8_06092</name>
</gene>
<feature type="transmembrane region" description="Helical" evidence="1">
    <location>
        <begin position="249"/>
        <end position="266"/>
    </location>
</feature>
<evidence type="ECO:0008006" key="4">
    <source>
        <dbReference type="Google" id="ProtNLM"/>
    </source>
</evidence>
<feature type="transmembrane region" description="Helical" evidence="1">
    <location>
        <begin position="107"/>
        <end position="125"/>
    </location>
</feature>
<dbReference type="STRING" id="1304275.C41B8_06092"/>
<feature type="transmembrane region" description="Helical" evidence="1">
    <location>
        <begin position="20"/>
        <end position="40"/>
    </location>
</feature>
<dbReference type="PROSITE" id="PS51257">
    <property type="entry name" value="PROKAR_LIPOPROTEIN"/>
    <property type="match status" value="1"/>
</dbReference>
<evidence type="ECO:0000256" key="1">
    <source>
        <dbReference type="SAM" id="Phobius"/>
    </source>
</evidence>
<keyword evidence="1" id="KW-0812">Transmembrane</keyword>
<feature type="transmembrane region" description="Helical" evidence="1">
    <location>
        <begin position="46"/>
        <end position="69"/>
    </location>
</feature>
<name>A0A084IN48_SALHC</name>
<proteinExistence type="predicted"/>
<keyword evidence="1" id="KW-1133">Transmembrane helix</keyword>
<organism evidence="2 3">
    <name type="scientific">Salinisphaera hydrothermalis (strain C41B8)</name>
    <dbReference type="NCBI Taxonomy" id="1304275"/>
    <lineage>
        <taxon>Bacteria</taxon>
        <taxon>Pseudomonadati</taxon>
        <taxon>Pseudomonadota</taxon>
        <taxon>Gammaproteobacteria</taxon>
        <taxon>Salinisphaerales</taxon>
        <taxon>Salinisphaeraceae</taxon>
        <taxon>Salinisphaera</taxon>
    </lineage>
</organism>
<dbReference type="OrthoDB" id="1523290at2"/>
<dbReference type="EMBL" id="APNK01000006">
    <property type="protein sequence ID" value="KEZ78132.1"/>
    <property type="molecule type" value="Genomic_DNA"/>
</dbReference>
<feature type="transmembrane region" description="Helical" evidence="1">
    <location>
        <begin position="218"/>
        <end position="237"/>
    </location>
</feature>
<comment type="caution">
    <text evidence="2">The sequence shown here is derived from an EMBL/GenBank/DDBJ whole genome shotgun (WGS) entry which is preliminary data.</text>
</comment>
<protein>
    <recommendedName>
        <fullName evidence="4">Zinc/iron permease</fullName>
    </recommendedName>
</protein>
<feature type="transmembrane region" description="Helical" evidence="1">
    <location>
        <begin position="190"/>
        <end position="212"/>
    </location>
</feature>
<keyword evidence="3" id="KW-1185">Reference proteome</keyword>
<sequence length="270" mass="26979">MSVDMVRLPFITPAAHHAALRGLPSLCLIAAACWLVLVVAAGRDGLWVLTTLTVFSAAAFLAGAAISALPHDPRLITRIDAAAAGAMLASALVLVVPHALAEHARTGAIGLVVGLLVGVGLQIAASGRGSRSILGALTLHSICDGIVLGALYTLMPALGWGVGLAILAHKAPAGYVLARRLAAHPGHRILVVLPALGTGLGALCVAIMPAAVALPAGLIFGAAAGLFLFVALAFFAASAKTGAHDTADWAAFVLGGMAIALTGWIAPHGI</sequence>
<evidence type="ECO:0000313" key="2">
    <source>
        <dbReference type="EMBL" id="KEZ78132.1"/>
    </source>
</evidence>
<keyword evidence="1" id="KW-0472">Membrane</keyword>
<accession>A0A084IN48</accession>
<dbReference type="Proteomes" id="UP000028302">
    <property type="component" value="Unassembled WGS sequence"/>
</dbReference>